<evidence type="ECO:0000256" key="1">
    <source>
        <dbReference type="SAM" id="MobiDB-lite"/>
    </source>
</evidence>
<name>A0A8T0IPJ8_CERPU</name>
<sequence length="78" mass="8973">MLNPASSPFSPHTENPLQIIHQKTSSTELSQHNYQKHCKIEPRLRQKPPKTGQNLPKKLQKIAKKCKRITSVEVLEFS</sequence>
<feature type="region of interest" description="Disordered" evidence="1">
    <location>
        <begin position="27"/>
        <end position="59"/>
    </location>
</feature>
<keyword evidence="3" id="KW-1185">Reference proteome</keyword>
<organism evidence="2 3">
    <name type="scientific">Ceratodon purpureus</name>
    <name type="common">Fire moss</name>
    <name type="synonym">Dicranum purpureum</name>
    <dbReference type="NCBI Taxonomy" id="3225"/>
    <lineage>
        <taxon>Eukaryota</taxon>
        <taxon>Viridiplantae</taxon>
        <taxon>Streptophyta</taxon>
        <taxon>Embryophyta</taxon>
        <taxon>Bryophyta</taxon>
        <taxon>Bryophytina</taxon>
        <taxon>Bryopsida</taxon>
        <taxon>Dicranidae</taxon>
        <taxon>Pseudoditrichales</taxon>
        <taxon>Ditrichaceae</taxon>
        <taxon>Ceratodon</taxon>
    </lineage>
</organism>
<comment type="caution">
    <text evidence="2">The sequence shown here is derived from an EMBL/GenBank/DDBJ whole genome shotgun (WGS) entry which is preliminary data.</text>
</comment>
<gene>
    <name evidence="2" type="ORF">KC19_2G029400</name>
</gene>
<dbReference type="Proteomes" id="UP000822688">
    <property type="component" value="Chromosome 2"/>
</dbReference>
<evidence type="ECO:0000313" key="2">
    <source>
        <dbReference type="EMBL" id="KAG0585680.1"/>
    </source>
</evidence>
<reference evidence="2" key="1">
    <citation type="submission" date="2020-06" db="EMBL/GenBank/DDBJ databases">
        <title>WGS assembly of Ceratodon purpureus strain R40.</title>
        <authorList>
            <person name="Carey S.B."/>
            <person name="Jenkins J."/>
            <person name="Shu S."/>
            <person name="Lovell J.T."/>
            <person name="Sreedasyam A."/>
            <person name="Maumus F."/>
            <person name="Tiley G.P."/>
            <person name="Fernandez-Pozo N."/>
            <person name="Barry K."/>
            <person name="Chen C."/>
            <person name="Wang M."/>
            <person name="Lipzen A."/>
            <person name="Daum C."/>
            <person name="Saski C.A."/>
            <person name="Payton A.C."/>
            <person name="Mcbreen J.C."/>
            <person name="Conrad R.E."/>
            <person name="Kollar L.M."/>
            <person name="Olsson S."/>
            <person name="Huttunen S."/>
            <person name="Landis J.B."/>
            <person name="Wickett N.J."/>
            <person name="Johnson M.G."/>
            <person name="Rensing S.A."/>
            <person name="Grimwood J."/>
            <person name="Schmutz J."/>
            <person name="Mcdaniel S.F."/>
        </authorList>
    </citation>
    <scope>NUCLEOTIDE SEQUENCE</scope>
    <source>
        <strain evidence="2">R40</strain>
    </source>
</reference>
<accession>A0A8T0IPJ8</accession>
<dbReference type="EMBL" id="CM026422">
    <property type="protein sequence ID" value="KAG0585680.1"/>
    <property type="molecule type" value="Genomic_DNA"/>
</dbReference>
<dbReference type="AlphaFoldDB" id="A0A8T0IPJ8"/>
<protein>
    <submittedName>
        <fullName evidence="2">Uncharacterized protein</fullName>
    </submittedName>
</protein>
<evidence type="ECO:0000313" key="3">
    <source>
        <dbReference type="Proteomes" id="UP000822688"/>
    </source>
</evidence>
<proteinExistence type="predicted"/>